<dbReference type="InterPro" id="IPR055455">
    <property type="entry name" value="HEAT_PSME4"/>
</dbReference>
<accession>A0A7S0F2D7</accession>
<dbReference type="GO" id="GO:0016607">
    <property type="term" value="C:nuclear speck"/>
    <property type="evidence" value="ECO:0007669"/>
    <property type="project" value="UniProtKB-SubCell"/>
</dbReference>
<dbReference type="PANTHER" id="PTHR32170">
    <property type="entry name" value="PROTEASOME ACTIVATOR COMPLEX SUBUNIT 4"/>
    <property type="match status" value="1"/>
</dbReference>
<name>A0A7S0F2D7_9CRYP</name>
<dbReference type="PANTHER" id="PTHR32170:SF3">
    <property type="entry name" value="PROTEASOME ACTIVATOR COMPLEX SUBUNIT 4"/>
    <property type="match status" value="1"/>
</dbReference>
<dbReference type="SUPFAM" id="SSF48371">
    <property type="entry name" value="ARM repeat"/>
    <property type="match status" value="1"/>
</dbReference>
<dbReference type="GO" id="GO:0005829">
    <property type="term" value="C:cytosol"/>
    <property type="evidence" value="ECO:0007669"/>
    <property type="project" value="TreeGrafter"/>
</dbReference>
<sequence length="719" mass="81418">MLEALVALLDGKTKTHWRYRLMIVHTISTLLRDDVAPPVILWNVVLDELVSDVSHVRKVCLRAFNTMLQQLQTEQQSKVEFVEEHDRFPDKNFSNWNGMPSRKRINEHLTQVRQKVITEHYKLEVVEMLRNRFKTSLYVENIIKCLSVIQAARAKSFVGSFAQMWKGLFKVVGLDVLHAMEPFLDGVIGDPQAYTKLSTDVYLGQQCLAAEIVGGLIRGCKYWSATAKEIAQDKICKMLEVVLNLPEMESASTWSSCLRFSVFDRHPRRVGWLISFLFDSALPSCSNESSRNSVLFCRRLAILRPILNELSWRGVPLHRQLIHDLEPYLESPYSQTREAASSCVGLITRVTWNPPWRSASAGGDQEAAGNNGHDPDNSCHPTATRPPCPMQFTTSEPLWPSECIHGLIARVCSKICRKGMAARLQQLRRKSLDENKVDQNFDDLLTELKNLRHALIRLVSAVCPHFEGMYSCPLAPHLPAVLPPLLQALEDRDKDISRQAKHCAELAANTPMLCRNILPQLLSSVYSVGKSTSWHVRAAMLPFLQIVTFRHQFLISEEDLWSIRGLMVFLLQDSQVEVRETACTAISVLVRMSGEETALELKQSFYLWADSSIPSASKATKSESSSTFSDALLKRHAGVLGLAALVGAYPYDVPEWMPEVLVRLATHVLDPMPIRQTVRKIFGEFWRTHQDSWPVLKSKFDEQQLSTLTNLLVAPTYFS</sequence>
<organism evidence="5">
    <name type="scientific">Hanusia phi</name>
    <dbReference type="NCBI Taxonomy" id="3032"/>
    <lineage>
        <taxon>Eukaryota</taxon>
        <taxon>Cryptophyceae</taxon>
        <taxon>Pyrenomonadales</taxon>
        <taxon>Geminigeraceae</taxon>
        <taxon>Hanusia</taxon>
    </lineage>
</organism>
<protein>
    <recommendedName>
        <fullName evidence="6">Proteasome activator complex subunit 4 C-terminal domain-containing protein</fullName>
    </recommendedName>
</protein>
<dbReference type="InterPro" id="IPR011989">
    <property type="entry name" value="ARM-like"/>
</dbReference>
<dbReference type="InterPro" id="IPR021843">
    <property type="entry name" value="PSME4_C"/>
</dbReference>
<dbReference type="AlphaFoldDB" id="A0A7S0F2D7"/>
<dbReference type="Gene3D" id="1.25.10.10">
    <property type="entry name" value="Leucine-rich Repeat Variant"/>
    <property type="match status" value="1"/>
</dbReference>
<dbReference type="Pfam" id="PF11919">
    <property type="entry name" value="PSME4_C"/>
    <property type="match status" value="1"/>
</dbReference>
<evidence type="ECO:0008006" key="6">
    <source>
        <dbReference type="Google" id="ProtNLM"/>
    </source>
</evidence>
<evidence type="ECO:0000256" key="1">
    <source>
        <dbReference type="ARBA" id="ARBA00004324"/>
    </source>
</evidence>
<dbReference type="GO" id="GO:0010499">
    <property type="term" value="P:proteasomal ubiquitin-independent protein catabolic process"/>
    <property type="evidence" value="ECO:0007669"/>
    <property type="project" value="TreeGrafter"/>
</dbReference>
<dbReference type="GO" id="GO:0016504">
    <property type="term" value="F:peptidase activator activity"/>
    <property type="evidence" value="ECO:0007669"/>
    <property type="project" value="InterPro"/>
</dbReference>
<dbReference type="Pfam" id="PF23096">
    <property type="entry name" value="HEAT_PSME4"/>
    <property type="match status" value="1"/>
</dbReference>
<feature type="domain" description="Proteasome activator complex subunit 4-like HEAT repeat-like" evidence="4">
    <location>
        <begin position="114"/>
        <end position="302"/>
    </location>
</feature>
<dbReference type="InterPro" id="IPR016024">
    <property type="entry name" value="ARM-type_fold"/>
</dbReference>
<evidence type="ECO:0000313" key="5">
    <source>
        <dbReference type="EMBL" id="CAD8501055.1"/>
    </source>
</evidence>
<feature type="domain" description="Proteasome activator complex subunit 4 C-terminal" evidence="3">
    <location>
        <begin position="633"/>
        <end position="718"/>
    </location>
</feature>
<evidence type="ECO:0000256" key="2">
    <source>
        <dbReference type="SAM" id="MobiDB-lite"/>
    </source>
</evidence>
<dbReference type="GO" id="GO:0070628">
    <property type="term" value="F:proteasome binding"/>
    <property type="evidence" value="ECO:0007669"/>
    <property type="project" value="InterPro"/>
</dbReference>
<proteinExistence type="predicted"/>
<dbReference type="EMBL" id="HBEO01029054">
    <property type="protein sequence ID" value="CAD8501055.1"/>
    <property type="molecule type" value="Transcribed_RNA"/>
</dbReference>
<reference evidence="5" key="1">
    <citation type="submission" date="2021-01" db="EMBL/GenBank/DDBJ databases">
        <authorList>
            <person name="Corre E."/>
            <person name="Pelletier E."/>
            <person name="Niang G."/>
            <person name="Scheremetjew M."/>
            <person name="Finn R."/>
            <person name="Kale V."/>
            <person name="Holt S."/>
            <person name="Cochrane G."/>
            <person name="Meng A."/>
            <person name="Brown T."/>
            <person name="Cohen L."/>
        </authorList>
    </citation>
    <scope>NUCLEOTIDE SEQUENCE</scope>
    <source>
        <strain evidence="5">CCMP325</strain>
    </source>
</reference>
<comment type="subcellular location">
    <subcellularLocation>
        <location evidence="1">Nucleus speckle</location>
    </subcellularLocation>
</comment>
<gene>
    <name evidence="5" type="ORF">HPHI1048_LOCUS19676</name>
</gene>
<evidence type="ECO:0000259" key="4">
    <source>
        <dbReference type="Pfam" id="PF23096"/>
    </source>
</evidence>
<evidence type="ECO:0000259" key="3">
    <source>
        <dbReference type="Pfam" id="PF11919"/>
    </source>
</evidence>
<feature type="region of interest" description="Disordered" evidence="2">
    <location>
        <begin position="358"/>
        <end position="382"/>
    </location>
</feature>
<dbReference type="InterPro" id="IPR035309">
    <property type="entry name" value="PSME4"/>
</dbReference>